<evidence type="ECO:0000313" key="7">
    <source>
        <dbReference type="EMBL" id="KAJ8948502.1"/>
    </source>
</evidence>
<protein>
    <recommendedName>
        <fullName evidence="6">C2H2-type domain-containing protein</fullName>
    </recommendedName>
</protein>
<proteinExistence type="predicted"/>
<sequence length="417" mass="48826">MRLSEHIVVSARFFEYRSSEIRGRFHFREHALYALFSQNTSEMEAGNPEGHQVESAEGVEGRIYRCKLCPYVNKTKYGFTRHMLVHKDISEVTAHRCELCPYMAKRKYDLTVHMLIHKDPSETPTYDCNLCSFKAIRKYTLKDHMLIHKNAYTREATVHQCALCPYKTKGKSNMTSHMQTHVTYDCDKCSFKTKLKRHLTRHMLIHKDDSKNPSEMETEDPNGLQVKPVGDLEKTHFYRCKLCPYKSKLRKCWTKHMLNHKDISENASETETGNPKSPRVESVKDVEGTIYRCKLCPYKTQIKRYLTTHMFVHKDISEVKAHRCTLCPYKAKRKCGLTKHMLTHKDISEVTTYDCNLCSYKAKRKQSLSHHMMIHIDSSKDAKSAQTRQERMSEHQELEGCSIIKLEEVDIKDEEDE</sequence>
<evidence type="ECO:0000256" key="1">
    <source>
        <dbReference type="ARBA" id="ARBA00022723"/>
    </source>
</evidence>
<evidence type="ECO:0000313" key="8">
    <source>
        <dbReference type="Proteomes" id="UP001162162"/>
    </source>
</evidence>
<keyword evidence="8" id="KW-1185">Reference proteome</keyword>
<keyword evidence="3 5" id="KW-0863">Zinc-finger</keyword>
<dbReference type="InterPro" id="IPR013087">
    <property type="entry name" value="Znf_C2H2_type"/>
</dbReference>
<dbReference type="PROSITE" id="PS50157">
    <property type="entry name" value="ZINC_FINGER_C2H2_2"/>
    <property type="match status" value="2"/>
</dbReference>
<gene>
    <name evidence="7" type="ORF">NQ318_000040</name>
</gene>
<evidence type="ECO:0000256" key="2">
    <source>
        <dbReference type="ARBA" id="ARBA00022737"/>
    </source>
</evidence>
<accession>A0AAV8YCH7</accession>
<feature type="domain" description="C2H2-type" evidence="6">
    <location>
        <begin position="353"/>
        <end position="380"/>
    </location>
</feature>
<dbReference type="PANTHER" id="PTHR24379">
    <property type="entry name" value="KRAB AND ZINC FINGER DOMAIN-CONTAINING"/>
    <property type="match status" value="1"/>
</dbReference>
<evidence type="ECO:0000256" key="4">
    <source>
        <dbReference type="ARBA" id="ARBA00022833"/>
    </source>
</evidence>
<dbReference type="InterPro" id="IPR036236">
    <property type="entry name" value="Znf_C2H2_sf"/>
</dbReference>
<dbReference type="AlphaFoldDB" id="A0AAV8YCH7"/>
<dbReference type="Pfam" id="PF00096">
    <property type="entry name" value="zf-C2H2"/>
    <property type="match status" value="1"/>
</dbReference>
<name>A0AAV8YCH7_9CUCU</name>
<organism evidence="7 8">
    <name type="scientific">Aromia moschata</name>
    <dbReference type="NCBI Taxonomy" id="1265417"/>
    <lineage>
        <taxon>Eukaryota</taxon>
        <taxon>Metazoa</taxon>
        <taxon>Ecdysozoa</taxon>
        <taxon>Arthropoda</taxon>
        <taxon>Hexapoda</taxon>
        <taxon>Insecta</taxon>
        <taxon>Pterygota</taxon>
        <taxon>Neoptera</taxon>
        <taxon>Endopterygota</taxon>
        <taxon>Coleoptera</taxon>
        <taxon>Polyphaga</taxon>
        <taxon>Cucujiformia</taxon>
        <taxon>Chrysomeloidea</taxon>
        <taxon>Cerambycidae</taxon>
        <taxon>Cerambycinae</taxon>
        <taxon>Callichromatini</taxon>
        <taxon>Aromia</taxon>
    </lineage>
</organism>
<keyword evidence="2" id="KW-0677">Repeat</keyword>
<dbReference type="GO" id="GO:0008270">
    <property type="term" value="F:zinc ion binding"/>
    <property type="evidence" value="ECO:0007669"/>
    <property type="project" value="UniProtKB-KW"/>
</dbReference>
<feature type="domain" description="C2H2-type" evidence="6">
    <location>
        <begin position="184"/>
        <end position="211"/>
    </location>
</feature>
<dbReference type="SUPFAM" id="SSF57667">
    <property type="entry name" value="beta-beta-alpha zinc fingers"/>
    <property type="match status" value="3"/>
</dbReference>
<dbReference type="Gene3D" id="3.30.160.60">
    <property type="entry name" value="Classic Zinc Finger"/>
    <property type="match status" value="5"/>
</dbReference>
<reference evidence="7" key="1">
    <citation type="journal article" date="2023" name="Insect Mol. Biol.">
        <title>Genome sequencing provides insights into the evolution of gene families encoding plant cell wall-degrading enzymes in longhorned beetles.</title>
        <authorList>
            <person name="Shin N.R."/>
            <person name="Okamura Y."/>
            <person name="Kirsch R."/>
            <person name="Pauchet Y."/>
        </authorList>
    </citation>
    <scope>NUCLEOTIDE SEQUENCE</scope>
    <source>
        <strain evidence="7">AMC_N1</strain>
    </source>
</reference>
<keyword evidence="1" id="KW-0479">Metal-binding</keyword>
<comment type="caution">
    <text evidence="7">The sequence shown here is derived from an EMBL/GenBank/DDBJ whole genome shotgun (WGS) entry which is preliminary data.</text>
</comment>
<dbReference type="PANTHER" id="PTHR24379:SF121">
    <property type="entry name" value="C2H2-TYPE DOMAIN-CONTAINING PROTEIN"/>
    <property type="match status" value="1"/>
</dbReference>
<dbReference type="Proteomes" id="UP001162162">
    <property type="component" value="Unassembled WGS sequence"/>
</dbReference>
<evidence type="ECO:0000256" key="3">
    <source>
        <dbReference type="ARBA" id="ARBA00022771"/>
    </source>
</evidence>
<evidence type="ECO:0000256" key="5">
    <source>
        <dbReference type="PROSITE-ProRule" id="PRU00042"/>
    </source>
</evidence>
<dbReference type="SMART" id="SM00355">
    <property type="entry name" value="ZnF_C2H2"/>
    <property type="match status" value="9"/>
</dbReference>
<keyword evidence="4" id="KW-0862">Zinc</keyword>
<evidence type="ECO:0000259" key="6">
    <source>
        <dbReference type="PROSITE" id="PS50157"/>
    </source>
</evidence>
<dbReference type="EMBL" id="JAPWTK010000135">
    <property type="protein sequence ID" value="KAJ8948502.1"/>
    <property type="molecule type" value="Genomic_DNA"/>
</dbReference>